<keyword evidence="2" id="KW-1185">Reference proteome</keyword>
<dbReference type="EMBL" id="JAMBOL010000044">
    <property type="protein sequence ID" value="MCM3716576.1"/>
    <property type="molecule type" value="Genomic_DNA"/>
</dbReference>
<reference evidence="1" key="1">
    <citation type="submission" date="2022-05" db="EMBL/GenBank/DDBJ databases">
        <title>Comparative Genomics of Spacecraft Associated Microbes.</title>
        <authorList>
            <person name="Tran M.T."/>
            <person name="Wright A."/>
            <person name="Seuylemezian A."/>
            <person name="Eisen J."/>
            <person name="Coil D."/>
        </authorList>
    </citation>
    <scope>NUCLEOTIDE SEQUENCE</scope>
    <source>
        <strain evidence="1">214.1.1</strain>
    </source>
</reference>
<dbReference type="Proteomes" id="UP001139179">
    <property type="component" value="Unassembled WGS sequence"/>
</dbReference>
<accession>A0A9X2DT03</accession>
<comment type="caution">
    <text evidence="1">The sequence shown here is derived from an EMBL/GenBank/DDBJ whole genome shotgun (WGS) entry which is preliminary data.</text>
</comment>
<proteinExistence type="predicted"/>
<gene>
    <name evidence="1" type="ORF">M3202_21260</name>
</gene>
<dbReference type="AlphaFoldDB" id="A0A9X2DT03"/>
<evidence type="ECO:0000313" key="1">
    <source>
        <dbReference type="EMBL" id="MCM3716576.1"/>
    </source>
</evidence>
<name>A0A9X2DT03_9BACI</name>
<protein>
    <submittedName>
        <fullName evidence="1">Uncharacterized protein</fullName>
    </submittedName>
</protein>
<dbReference type="RefSeq" id="WP_251225224.1">
    <property type="nucleotide sequence ID" value="NZ_JAMBOL010000044.1"/>
</dbReference>
<organism evidence="1 2">
    <name type="scientific">Halalkalibacter oceani</name>
    <dbReference type="NCBI Taxonomy" id="1653776"/>
    <lineage>
        <taxon>Bacteria</taxon>
        <taxon>Bacillati</taxon>
        <taxon>Bacillota</taxon>
        <taxon>Bacilli</taxon>
        <taxon>Bacillales</taxon>
        <taxon>Bacillaceae</taxon>
        <taxon>Halalkalibacter</taxon>
    </lineage>
</organism>
<sequence length="164" mass="18518">MTFSFKWTIFFVFIFVPLFFVLVDLGVHGATDSDADDALRQGAIGAMRQGISEGSLRDTNVRYDVNGNPTDEYRTQYAVNPDRSDIEEYFDLSFSRKQRGTLFNLAERDTEKGLSYSPPLLGVRANTVRDSVVYRSVGQFFPGSNGSYVIQNQQIAILEMKETD</sequence>
<evidence type="ECO:0000313" key="2">
    <source>
        <dbReference type="Proteomes" id="UP001139179"/>
    </source>
</evidence>